<evidence type="ECO:0000313" key="2">
    <source>
        <dbReference type="Proteomes" id="UP000799118"/>
    </source>
</evidence>
<dbReference type="OrthoDB" id="3365698at2759"/>
<dbReference type="Proteomes" id="UP000799118">
    <property type="component" value="Unassembled WGS sequence"/>
</dbReference>
<evidence type="ECO:0008006" key="3">
    <source>
        <dbReference type="Google" id="ProtNLM"/>
    </source>
</evidence>
<evidence type="ECO:0000313" key="1">
    <source>
        <dbReference type="EMBL" id="KAE9404918.1"/>
    </source>
</evidence>
<reference evidence="1" key="1">
    <citation type="journal article" date="2019" name="Environ. Microbiol.">
        <title>Fungal ecological strategies reflected in gene transcription - a case study of two litter decomposers.</title>
        <authorList>
            <person name="Barbi F."/>
            <person name="Kohler A."/>
            <person name="Barry K."/>
            <person name="Baskaran P."/>
            <person name="Daum C."/>
            <person name="Fauchery L."/>
            <person name="Ihrmark K."/>
            <person name="Kuo A."/>
            <person name="LaButti K."/>
            <person name="Lipzen A."/>
            <person name="Morin E."/>
            <person name="Grigoriev I.V."/>
            <person name="Henrissat B."/>
            <person name="Lindahl B."/>
            <person name="Martin F."/>
        </authorList>
    </citation>
    <scope>NUCLEOTIDE SEQUENCE</scope>
    <source>
        <strain evidence="1">JB14</strain>
    </source>
</reference>
<proteinExistence type="predicted"/>
<protein>
    <recommendedName>
        <fullName evidence="3">F-box domain-containing protein</fullName>
    </recommendedName>
</protein>
<accession>A0A6A4I673</accession>
<gene>
    <name evidence="1" type="ORF">BT96DRAFT_1016054</name>
</gene>
<sequence>MNVTAISKRESPISDGTETLIRGHAKLVEIASLRNLLSPIRRVPTEILSEFFELSCLPENGIFEASHDIVRRTSTLSEVCIAWKHTYIATPRLWSKHCLSFRRLHHAFSGDTVWFKEWISRSQDCPLDDFRNPNYGRAVGYM</sequence>
<dbReference type="EMBL" id="ML769413">
    <property type="protein sequence ID" value="KAE9404918.1"/>
    <property type="molecule type" value="Genomic_DNA"/>
</dbReference>
<organism evidence="1 2">
    <name type="scientific">Gymnopus androsaceus JB14</name>
    <dbReference type="NCBI Taxonomy" id="1447944"/>
    <lineage>
        <taxon>Eukaryota</taxon>
        <taxon>Fungi</taxon>
        <taxon>Dikarya</taxon>
        <taxon>Basidiomycota</taxon>
        <taxon>Agaricomycotina</taxon>
        <taxon>Agaricomycetes</taxon>
        <taxon>Agaricomycetidae</taxon>
        <taxon>Agaricales</taxon>
        <taxon>Marasmiineae</taxon>
        <taxon>Omphalotaceae</taxon>
        <taxon>Gymnopus</taxon>
    </lineage>
</organism>
<dbReference type="AlphaFoldDB" id="A0A6A4I673"/>
<name>A0A6A4I673_9AGAR</name>
<keyword evidence="2" id="KW-1185">Reference proteome</keyword>